<evidence type="ECO:0000256" key="3">
    <source>
        <dbReference type="ARBA" id="ARBA00022827"/>
    </source>
</evidence>
<gene>
    <name evidence="6" type="ORF">SNOG_01172</name>
</gene>
<protein>
    <recommendedName>
        <fullName evidence="5">FAD-binding PCMH-type domain-containing protein</fullName>
    </recommendedName>
</protein>
<comment type="similarity">
    <text evidence="1">Belongs to the oxygen-dependent FAD-linked oxidoreductase family.</text>
</comment>
<evidence type="ECO:0000313" key="7">
    <source>
        <dbReference type="Proteomes" id="UP000001055"/>
    </source>
</evidence>
<dbReference type="GO" id="GO:0071949">
    <property type="term" value="F:FAD binding"/>
    <property type="evidence" value="ECO:0007669"/>
    <property type="project" value="InterPro"/>
</dbReference>
<keyword evidence="3" id="KW-0274">FAD</keyword>
<dbReference type="GO" id="GO:0005576">
    <property type="term" value="C:extracellular region"/>
    <property type="evidence" value="ECO:0000318"/>
    <property type="project" value="GO_Central"/>
</dbReference>
<dbReference type="PANTHER" id="PTHR42973">
    <property type="entry name" value="BINDING OXIDOREDUCTASE, PUTATIVE (AFU_ORTHOLOGUE AFUA_1G17690)-RELATED"/>
    <property type="match status" value="1"/>
</dbReference>
<sequence>MTAVRFPTCWDGKNLDSPDHMAHMSYPEFGSFESGGPCPASHPVRMGQLFYEVIWDTTQFNNKDDWPSDGSQPFVWSFGDGTGYANHGDYLFGWKDDALQRALDNPCYIDCPTLKTQDAAAMNKCTVDRVVKEEIDACNYAASNYKHPNSVFTHVDARGIVFAVQKFTHTETKFAVRGGGHMPIAGSSKIDATGVLLSTTDFNGLQLNGNKDVVSVGAGLRWAQVYNFLAKEGLAAVGGRVGEIGVSGLLLGGGLSIYSSRYGFASDNVLKYEVIDGSIVEATANDSHSDLFWVPKAGGNSFCIVTRFDLATLKSPKVFIESSEYSSDQAPKFIDAVYNFAQYGATIAKAALTPVVTIDAHMKEVRCLATKFYDSDIDISYVWSNFTKPIIKPVKHDYKLQPLNEVLKSYQGWVPGTLRRRWQVISSLATRDAIDLIHGTLISETNRRLADRANATTGVSFQPLTKEFIRQGILKGGNP</sequence>
<evidence type="ECO:0000256" key="4">
    <source>
        <dbReference type="ARBA" id="ARBA00023002"/>
    </source>
</evidence>
<keyword evidence="4" id="KW-0560">Oxidoreductase</keyword>
<feature type="domain" description="FAD-binding PCMH-type" evidence="5">
    <location>
        <begin position="144"/>
        <end position="315"/>
    </location>
</feature>
<dbReference type="EMBL" id="CH445326">
    <property type="protein sequence ID" value="EAT90821.2"/>
    <property type="molecule type" value="Genomic_DNA"/>
</dbReference>
<dbReference type="KEGG" id="pno:SNOG_01172"/>
<dbReference type="SUPFAM" id="SSF56176">
    <property type="entry name" value="FAD-binding/transporter-associated domain-like"/>
    <property type="match status" value="1"/>
</dbReference>
<dbReference type="InParanoid" id="Q0V492"/>
<evidence type="ECO:0000313" key="6">
    <source>
        <dbReference type="EMBL" id="EAT90821.2"/>
    </source>
</evidence>
<evidence type="ECO:0000256" key="2">
    <source>
        <dbReference type="ARBA" id="ARBA00022630"/>
    </source>
</evidence>
<evidence type="ECO:0000259" key="5">
    <source>
        <dbReference type="PROSITE" id="PS51387"/>
    </source>
</evidence>
<dbReference type="Gene3D" id="3.30.465.10">
    <property type="match status" value="1"/>
</dbReference>
<dbReference type="VEuPathDB" id="FungiDB:JI435_300750"/>
<dbReference type="InterPro" id="IPR016166">
    <property type="entry name" value="FAD-bd_PCMH"/>
</dbReference>
<dbReference type="InterPro" id="IPR050416">
    <property type="entry name" value="FAD-linked_Oxidoreductase"/>
</dbReference>
<dbReference type="RefSeq" id="XP_001791826.1">
    <property type="nucleotide sequence ID" value="XM_001791774.1"/>
</dbReference>
<dbReference type="InterPro" id="IPR016169">
    <property type="entry name" value="FAD-bd_PCMH_sub2"/>
</dbReference>
<dbReference type="VEuPathDB" id="FungiDB:JI435_113150"/>
<dbReference type="InterPro" id="IPR006094">
    <property type="entry name" value="Oxid_FAD_bind_N"/>
</dbReference>
<dbReference type="PROSITE" id="PS51387">
    <property type="entry name" value="FAD_PCMH"/>
    <property type="match status" value="1"/>
</dbReference>
<evidence type="ECO:0000256" key="1">
    <source>
        <dbReference type="ARBA" id="ARBA00005466"/>
    </source>
</evidence>
<dbReference type="PANTHER" id="PTHR42973:SF54">
    <property type="entry name" value="FAD-BINDING PCMH-TYPE DOMAIN-CONTAINING PROTEIN"/>
    <property type="match status" value="1"/>
</dbReference>
<proteinExistence type="inferred from homology"/>
<organism evidence="6 7">
    <name type="scientific">Phaeosphaeria nodorum (strain SN15 / ATCC MYA-4574 / FGSC 10173)</name>
    <name type="common">Glume blotch fungus</name>
    <name type="synonym">Parastagonospora nodorum</name>
    <dbReference type="NCBI Taxonomy" id="321614"/>
    <lineage>
        <taxon>Eukaryota</taxon>
        <taxon>Fungi</taxon>
        <taxon>Dikarya</taxon>
        <taxon>Ascomycota</taxon>
        <taxon>Pezizomycotina</taxon>
        <taxon>Dothideomycetes</taxon>
        <taxon>Pleosporomycetidae</taxon>
        <taxon>Pleosporales</taxon>
        <taxon>Pleosporineae</taxon>
        <taxon>Phaeosphaeriaceae</taxon>
        <taxon>Parastagonospora</taxon>
    </lineage>
</organism>
<accession>Q0V492</accession>
<dbReference type="GeneID" id="5968671"/>
<dbReference type="AlphaFoldDB" id="Q0V492"/>
<keyword evidence="2" id="KW-0285">Flavoprotein</keyword>
<dbReference type="GO" id="GO:0016491">
    <property type="term" value="F:oxidoreductase activity"/>
    <property type="evidence" value="ECO:0007669"/>
    <property type="project" value="UniProtKB-KW"/>
</dbReference>
<dbReference type="InterPro" id="IPR036318">
    <property type="entry name" value="FAD-bd_PCMH-like_sf"/>
</dbReference>
<dbReference type="Proteomes" id="UP000001055">
    <property type="component" value="Unassembled WGS sequence"/>
</dbReference>
<dbReference type="STRING" id="321614.Q0V492"/>
<dbReference type="Pfam" id="PF09362">
    <property type="entry name" value="DUF1996"/>
    <property type="match status" value="1"/>
</dbReference>
<reference evidence="7" key="1">
    <citation type="journal article" date="2007" name="Plant Cell">
        <title>Dothideomycete-plant interactions illuminated by genome sequencing and EST analysis of the wheat pathogen Stagonospora nodorum.</title>
        <authorList>
            <person name="Hane J.K."/>
            <person name="Lowe R.G."/>
            <person name="Solomon P.S."/>
            <person name="Tan K.C."/>
            <person name="Schoch C.L."/>
            <person name="Spatafora J.W."/>
            <person name="Crous P.W."/>
            <person name="Kodira C."/>
            <person name="Birren B.W."/>
            <person name="Galagan J.E."/>
            <person name="Torriani S.F."/>
            <person name="McDonald B.A."/>
            <person name="Oliver R.P."/>
        </authorList>
    </citation>
    <scope>NUCLEOTIDE SEQUENCE [LARGE SCALE GENOMIC DNA]</scope>
    <source>
        <strain evidence="7">SN15 / ATCC MYA-4574 / FGSC 10173</strain>
    </source>
</reference>
<name>Q0V492_PHANO</name>
<dbReference type="InterPro" id="IPR018535">
    <property type="entry name" value="DUF1996"/>
</dbReference>
<dbReference type="Pfam" id="PF01565">
    <property type="entry name" value="FAD_binding_4"/>
    <property type="match status" value="1"/>
</dbReference>